<proteinExistence type="predicted"/>
<dbReference type="AlphaFoldDB" id="A0A8H5XYE4"/>
<dbReference type="Proteomes" id="UP000544331">
    <property type="component" value="Unassembled WGS sequence"/>
</dbReference>
<protein>
    <submittedName>
        <fullName evidence="1">Uncharacterized protein</fullName>
    </submittedName>
</protein>
<evidence type="ECO:0000313" key="2">
    <source>
        <dbReference type="Proteomes" id="UP000544331"/>
    </source>
</evidence>
<reference evidence="1 2" key="1">
    <citation type="submission" date="2020-05" db="EMBL/GenBank/DDBJ databases">
        <title>Identification and distribution of gene clusters putatively required for synthesis of sphingolipid metabolism inhibitors in phylogenetically diverse species of the filamentous fungus Fusarium.</title>
        <authorList>
            <person name="Kim H.-S."/>
            <person name="Busman M."/>
            <person name="Brown D.W."/>
            <person name="Divon H."/>
            <person name="Uhlig S."/>
            <person name="Proctor R.H."/>
        </authorList>
    </citation>
    <scope>NUCLEOTIDE SEQUENCE [LARGE SCALE GENOMIC DNA]</scope>
    <source>
        <strain evidence="1 2">NRRL 66235</strain>
    </source>
</reference>
<dbReference type="EMBL" id="JAAOAN010000641">
    <property type="protein sequence ID" value="KAF5702124.1"/>
    <property type="molecule type" value="Genomic_DNA"/>
</dbReference>
<sequence>MSNEEYIRPRLDEFISTFCANTNHGRPNARFGHIKIPGFRLQAPSLMESMRQSLSSTMADNLVIVTSEMERAVGFGFPEGDPAEGDLAPVEMAFSELLTYVKMNRADAEHGLGWKSPRDGTWGPDRIFPRNMFVVFQVDSSVPADCALALIAIVHWALDVSRETGSYIRVLTLATDNDCNFLPALTISPVESIDLSVQDVSFITESATTQIHSTKDDMATLENIAEDFRRDPTVPQLVLSFRDADLALSYEEMIGPVNAPLVQQSNEHLGLLYYAVYREDSHAVWMTVSPALSLLPIQFGGYGKVHILLCSQRVSVGWDNITGQLAENLRWTSREERVAQLQWARQPPNSEVHIHLDDENAGSMEQIVEQFTRSNNCRRRQVENSQMGGFIAAVMSLASWGLDVNRVILCFIRYPSRIGCMQHRLRIQRIITPTTLNLPQGEAIAFTTVLPLVSYDYRLAFFVALESDPMVRNVKIQLAAIISSDMENLVTLTTDQPIDPLGEKARMIVESCWGHTKGMEKYGTFWLLLGLWKGFEVARANGEERAAPWGELVVGIRLSLRAINLITAMSRALLRVGVESASYQMFEDETRPFTEERQRVLQSHLLQAYIFQLTGGYKAFASAQTGPQVFHRFIANDVLVQVPCIFTRVTSLVSIERLLEGAGDKLVLGIFHNVVRIGRSANCLLDWTMVPKDLVAEWLVDHRPGLAMRVALGSNIRQCPINVDEVDGRE</sequence>
<accession>A0A8H5XYE4</accession>
<comment type="caution">
    <text evidence="1">The sequence shown here is derived from an EMBL/GenBank/DDBJ whole genome shotgun (WGS) entry which is preliminary data.</text>
</comment>
<gene>
    <name evidence="1" type="ORF">FMUND_13619</name>
</gene>
<name>A0A8H5XYE4_9HYPO</name>
<dbReference type="OrthoDB" id="5035669at2759"/>
<keyword evidence="2" id="KW-1185">Reference proteome</keyword>
<evidence type="ECO:0000313" key="1">
    <source>
        <dbReference type="EMBL" id="KAF5702124.1"/>
    </source>
</evidence>
<organism evidence="1 2">
    <name type="scientific">Fusarium mundagurra</name>
    <dbReference type="NCBI Taxonomy" id="1567541"/>
    <lineage>
        <taxon>Eukaryota</taxon>
        <taxon>Fungi</taxon>
        <taxon>Dikarya</taxon>
        <taxon>Ascomycota</taxon>
        <taxon>Pezizomycotina</taxon>
        <taxon>Sordariomycetes</taxon>
        <taxon>Hypocreomycetidae</taxon>
        <taxon>Hypocreales</taxon>
        <taxon>Nectriaceae</taxon>
        <taxon>Fusarium</taxon>
        <taxon>Fusarium fujikuroi species complex</taxon>
    </lineage>
</organism>